<name>A0A368UKB7_9BACT</name>
<evidence type="ECO:0000313" key="2">
    <source>
        <dbReference type="Proteomes" id="UP000252733"/>
    </source>
</evidence>
<accession>A0A368UKB7</accession>
<reference evidence="1 2" key="1">
    <citation type="submission" date="2018-07" db="EMBL/GenBank/DDBJ databases">
        <title>Freshwater and sediment microbial communities from various areas in North America, analyzing microbe dynamics in response to fracking.</title>
        <authorList>
            <person name="Lamendella R."/>
        </authorList>
    </citation>
    <scope>NUCLEOTIDE SEQUENCE [LARGE SCALE GENOMIC DNA]</scope>
    <source>
        <strain evidence="1 2">160A</strain>
    </source>
</reference>
<evidence type="ECO:0000313" key="1">
    <source>
        <dbReference type="EMBL" id="RCW24159.1"/>
    </source>
</evidence>
<keyword evidence="2" id="KW-1185">Reference proteome</keyword>
<dbReference type="EMBL" id="QPIZ01000046">
    <property type="protein sequence ID" value="RCW24159.1"/>
    <property type="molecule type" value="Genomic_DNA"/>
</dbReference>
<dbReference type="Proteomes" id="UP000252733">
    <property type="component" value="Unassembled WGS sequence"/>
</dbReference>
<sequence>MRVTYYTIENKSFNSMKFTEEKLEQAFIELIQKQGFGYVHGADIQRSPDEVIIEADLRNFLLSK</sequence>
<comment type="caution">
    <text evidence="1">The sequence shown here is derived from an EMBL/GenBank/DDBJ whole genome shotgun (WGS) entry which is preliminary data.</text>
</comment>
<gene>
    <name evidence="1" type="ORF">DFO77_1464</name>
</gene>
<organism evidence="1 2">
    <name type="scientific">Marinilabilia salmonicolor</name>
    <dbReference type="NCBI Taxonomy" id="989"/>
    <lineage>
        <taxon>Bacteria</taxon>
        <taxon>Pseudomonadati</taxon>
        <taxon>Bacteroidota</taxon>
        <taxon>Bacteroidia</taxon>
        <taxon>Marinilabiliales</taxon>
        <taxon>Marinilabiliaceae</taxon>
        <taxon>Marinilabilia</taxon>
    </lineage>
</organism>
<dbReference type="AlphaFoldDB" id="A0A368UKB7"/>
<proteinExistence type="predicted"/>
<protein>
    <submittedName>
        <fullName evidence="1">Uncharacterized protein</fullName>
    </submittedName>
</protein>